<accession>A0A7W5V3D7</accession>
<evidence type="ECO:0000313" key="3">
    <source>
        <dbReference type="Proteomes" id="UP000579945"/>
    </source>
</evidence>
<sequence>MSILTMFPVRLQADYRFGPKPRKPKKEKKPKKVR</sequence>
<dbReference type="Proteomes" id="UP000579945">
    <property type="component" value="Unassembled WGS sequence"/>
</dbReference>
<evidence type="ECO:0000313" key="2">
    <source>
        <dbReference type="EMBL" id="MBB3726725.1"/>
    </source>
</evidence>
<keyword evidence="3" id="KW-1185">Reference proteome</keyword>
<feature type="region of interest" description="Disordered" evidence="1">
    <location>
        <begin position="14"/>
        <end position="34"/>
    </location>
</feature>
<gene>
    <name evidence="2" type="ORF">FHR33_002585</name>
</gene>
<feature type="compositionally biased region" description="Basic residues" evidence="1">
    <location>
        <begin position="19"/>
        <end position="34"/>
    </location>
</feature>
<dbReference type="EMBL" id="JACIBV010000001">
    <property type="protein sequence ID" value="MBB3726725.1"/>
    <property type="molecule type" value="Genomic_DNA"/>
</dbReference>
<organism evidence="2 3">
    <name type="scientific">Nonomuraea dietziae</name>
    <dbReference type="NCBI Taxonomy" id="65515"/>
    <lineage>
        <taxon>Bacteria</taxon>
        <taxon>Bacillati</taxon>
        <taxon>Actinomycetota</taxon>
        <taxon>Actinomycetes</taxon>
        <taxon>Streptosporangiales</taxon>
        <taxon>Streptosporangiaceae</taxon>
        <taxon>Nonomuraea</taxon>
    </lineage>
</organism>
<protein>
    <submittedName>
        <fullName evidence="2">Uncharacterized protein</fullName>
    </submittedName>
</protein>
<dbReference type="AlphaFoldDB" id="A0A7W5V3D7"/>
<comment type="caution">
    <text evidence="2">The sequence shown here is derived from an EMBL/GenBank/DDBJ whole genome shotgun (WGS) entry which is preliminary data.</text>
</comment>
<reference evidence="2 3" key="1">
    <citation type="submission" date="2020-08" db="EMBL/GenBank/DDBJ databases">
        <title>Sequencing the genomes of 1000 actinobacteria strains.</title>
        <authorList>
            <person name="Klenk H.-P."/>
        </authorList>
    </citation>
    <scope>NUCLEOTIDE SEQUENCE [LARGE SCALE GENOMIC DNA]</scope>
    <source>
        <strain evidence="2 3">DSM 44320</strain>
    </source>
</reference>
<proteinExistence type="predicted"/>
<name>A0A7W5V3D7_9ACTN</name>
<evidence type="ECO:0000256" key="1">
    <source>
        <dbReference type="SAM" id="MobiDB-lite"/>
    </source>
</evidence>